<feature type="coiled-coil region" evidence="1">
    <location>
        <begin position="13"/>
        <end position="51"/>
    </location>
</feature>
<dbReference type="InterPro" id="IPR001810">
    <property type="entry name" value="F-box_dom"/>
</dbReference>
<sequence>MAAAPSVMRAILLEQTERTRKSSKTDVERFIEESELKIASLESQIARERACSAALRHLFSPIHTLPVELLAEIFDLAIPGEQRHVRDALRISQVCSYWRHVAHSTPRLWTRPMNIYIRQGRGGDGEQAYADGLKTWLQRSASLVVPVTLVLEYVYCDSESSNNHIRDGVLSTAPRWRSLNVPRTTSLAFVQQLSEGRFDSLEELDLGLERFAGVVSTTSISFTVPRLRKLRINMWSKALRIDIFMPWAQLTDLTLDSYFPDITVDILAHCTSLIQANIRTTGWDVLPEPKQDLFALEHLRALSLLFFGSAGHVIPILESMSIPALKGL</sequence>
<protein>
    <submittedName>
        <fullName evidence="3">F-box domain-containing protein</fullName>
    </submittedName>
</protein>
<feature type="domain" description="F-box" evidence="2">
    <location>
        <begin position="63"/>
        <end position="112"/>
    </location>
</feature>
<dbReference type="AlphaFoldDB" id="A0A8H6YAX3"/>
<dbReference type="InterPro" id="IPR036047">
    <property type="entry name" value="F-box-like_dom_sf"/>
</dbReference>
<comment type="caution">
    <text evidence="3">The sequence shown here is derived from an EMBL/GenBank/DDBJ whole genome shotgun (WGS) entry which is preliminary data.</text>
</comment>
<keyword evidence="1" id="KW-0175">Coiled coil</keyword>
<proteinExistence type="predicted"/>
<dbReference type="OrthoDB" id="2269034at2759"/>
<dbReference type="Gene3D" id="1.20.1280.50">
    <property type="match status" value="1"/>
</dbReference>
<dbReference type="SUPFAM" id="SSF81383">
    <property type="entry name" value="F-box domain"/>
    <property type="match status" value="1"/>
</dbReference>
<evidence type="ECO:0000313" key="4">
    <source>
        <dbReference type="Proteomes" id="UP000623467"/>
    </source>
</evidence>
<evidence type="ECO:0000256" key="1">
    <source>
        <dbReference type="SAM" id="Coils"/>
    </source>
</evidence>
<evidence type="ECO:0000259" key="2">
    <source>
        <dbReference type="Pfam" id="PF12937"/>
    </source>
</evidence>
<reference evidence="3" key="1">
    <citation type="submission" date="2020-05" db="EMBL/GenBank/DDBJ databases">
        <title>Mycena genomes resolve the evolution of fungal bioluminescence.</title>
        <authorList>
            <person name="Tsai I.J."/>
        </authorList>
    </citation>
    <scope>NUCLEOTIDE SEQUENCE</scope>
    <source>
        <strain evidence="3">160909Yilan</strain>
    </source>
</reference>
<keyword evidence="4" id="KW-1185">Reference proteome</keyword>
<dbReference type="EMBL" id="JACAZH010000011">
    <property type="protein sequence ID" value="KAF7354740.1"/>
    <property type="molecule type" value="Genomic_DNA"/>
</dbReference>
<gene>
    <name evidence="3" type="ORF">MSAN_01388100</name>
</gene>
<organism evidence="3 4">
    <name type="scientific">Mycena sanguinolenta</name>
    <dbReference type="NCBI Taxonomy" id="230812"/>
    <lineage>
        <taxon>Eukaryota</taxon>
        <taxon>Fungi</taxon>
        <taxon>Dikarya</taxon>
        <taxon>Basidiomycota</taxon>
        <taxon>Agaricomycotina</taxon>
        <taxon>Agaricomycetes</taxon>
        <taxon>Agaricomycetidae</taxon>
        <taxon>Agaricales</taxon>
        <taxon>Marasmiineae</taxon>
        <taxon>Mycenaceae</taxon>
        <taxon>Mycena</taxon>
    </lineage>
</organism>
<dbReference type="Pfam" id="PF12937">
    <property type="entry name" value="F-box-like"/>
    <property type="match status" value="1"/>
</dbReference>
<name>A0A8H6YAX3_9AGAR</name>
<dbReference type="Proteomes" id="UP000623467">
    <property type="component" value="Unassembled WGS sequence"/>
</dbReference>
<evidence type="ECO:0000313" key="3">
    <source>
        <dbReference type="EMBL" id="KAF7354740.1"/>
    </source>
</evidence>
<accession>A0A8H6YAX3</accession>